<dbReference type="Proteomes" id="UP000659344">
    <property type="component" value="Unassembled WGS sequence"/>
</dbReference>
<evidence type="ECO:0000313" key="5">
    <source>
        <dbReference type="EMBL" id="GGH30951.1"/>
    </source>
</evidence>
<comment type="caution">
    <text evidence="5">The sequence shown here is derived from an EMBL/GenBank/DDBJ whole genome shotgun (WGS) entry which is preliminary data.</text>
</comment>
<protein>
    <submittedName>
        <fullName evidence="5">Uncharacterized protein</fullName>
    </submittedName>
</protein>
<evidence type="ECO:0000313" key="6">
    <source>
        <dbReference type="Proteomes" id="UP000659344"/>
    </source>
</evidence>
<dbReference type="InterPro" id="IPR011009">
    <property type="entry name" value="Kinase-like_dom_sf"/>
</dbReference>
<dbReference type="PANTHER" id="PTHR43642">
    <property type="entry name" value="HYBRID SIGNAL TRANSDUCTION HISTIDINE KINASE G"/>
    <property type="match status" value="1"/>
</dbReference>
<proteinExistence type="predicted"/>
<dbReference type="Pfam" id="PF00196">
    <property type="entry name" value="GerE"/>
    <property type="match status" value="1"/>
</dbReference>
<feature type="domain" description="Protein kinase" evidence="3">
    <location>
        <begin position="1"/>
        <end position="142"/>
    </location>
</feature>
<dbReference type="Gene3D" id="1.10.10.10">
    <property type="entry name" value="Winged helix-like DNA-binding domain superfamily/Winged helix DNA-binding domain"/>
    <property type="match status" value="1"/>
</dbReference>
<dbReference type="SMART" id="SM00421">
    <property type="entry name" value="HTH_LUXR"/>
    <property type="match status" value="1"/>
</dbReference>
<name>A0ABQ1YNA5_9BACL</name>
<dbReference type="Gene3D" id="3.30.450.40">
    <property type="match status" value="1"/>
</dbReference>
<dbReference type="SUPFAM" id="SSF56112">
    <property type="entry name" value="Protein kinase-like (PK-like)"/>
    <property type="match status" value="1"/>
</dbReference>
<dbReference type="PRINTS" id="PR00038">
    <property type="entry name" value="HTHLUXR"/>
</dbReference>
<dbReference type="PROSITE" id="PS50011">
    <property type="entry name" value="PROTEIN_KINASE_DOM"/>
    <property type="match status" value="1"/>
</dbReference>
<dbReference type="PROSITE" id="PS50043">
    <property type="entry name" value="HTH_LUXR_2"/>
    <property type="match status" value="1"/>
</dbReference>
<evidence type="ECO:0000259" key="4">
    <source>
        <dbReference type="PROSITE" id="PS50043"/>
    </source>
</evidence>
<gene>
    <name evidence="5" type="ORF">GCM10008013_34380</name>
</gene>
<feature type="domain" description="HTH luxR-type" evidence="4">
    <location>
        <begin position="1369"/>
        <end position="1434"/>
    </location>
</feature>
<dbReference type="SUPFAM" id="SSF52540">
    <property type="entry name" value="P-loop containing nucleoside triphosphate hydrolases"/>
    <property type="match status" value="1"/>
</dbReference>
<evidence type="ECO:0000256" key="1">
    <source>
        <dbReference type="ARBA" id="ARBA00023015"/>
    </source>
</evidence>
<dbReference type="InterPro" id="IPR036388">
    <property type="entry name" value="WH-like_DNA-bd_sf"/>
</dbReference>
<keyword evidence="6" id="KW-1185">Reference proteome</keyword>
<organism evidence="5 6">
    <name type="scientific">Paenibacillus segetis</name>
    <dbReference type="NCBI Taxonomy" id="1325360"/>
    <lineage>
        <taxon>Bacteria</taxon>
        <taxon>Bacillati</taxon>
        <taxon>Bacillota</taxon>
        <taxon>Bacilli</taxon>
        <taxon>Bacillales</taxon>
        <taxon>Paenibacillaceae</taxon>
        <taxon>Paenibacillus</taxon>
    </lineage>
</organism>
<dbReference type="CDD" id="cd06170">
    <property type="entry name" value="LuxR_C_like"/>
    <property type="match status" value="1"/>
</dbReference>
<dbReference type="InterPro" id="IPR053159">
    <property type="entry name" value="Hybrid_Histidine_Kinase"/>
</dbReference>
<reference evidence="6" key="1">
    <citation type="journal article" date="2019" name="Int. J. Syst. Evol. Microbiol.">
        <title>The Global Catalogue of Microorganisms (GCM) 10K type strain sequencing project: providing services to taxonomists for standard genome sequencing and annotation.</title>
        <authorList>
            <consortium name="The Broad Institute Genomics Platform"/>
            <consortium name="The Broad Institute Genome Sequencing Center for Infectious Disease"/>
            <person name="Wu L."/>
            <person name="Ma J."/>
        </authorList>
    </citation>
    <scope>NUCLEOTIDE SEQUENCE [LARGE SCALE GENOMIC DNA]</scope>
    <source>
        <strain evidence="6">CGMCC 1.12769</strain>
    </source>
</reference>
<dbReference type="InterPro" id="IPR000792">
    <property type="entry name" value="Tscrpt_reg_LuxR_C"/>
</dbReference>
<dbReference type="SUPFAM" id="SSF55781">
    <property type="entry name" value="GAF domain-like"/>
    <property type="match status" value="1"/>
</dbReference>
<evidence type="ECO:0000256" key="2">
    <source>
        <dbReference type="ARBA" id="ARBA00023163"/>
    </source>
</evidence>
<evidence type="ECO:0000259" key="3">
    <source>
        <dbReference type="PROSITE" id="PS50011"/>
    </source>
</evidence>
<keyword evidence="1" id="KW-0805">Transcription regulation</keyword>
<dbReference type="InterPro" id="IPR000719">
    <property type="entry name" value="Prot_kinase_dom"/>
</dbReference>
<dbReference type="InterPro" id="IPR041664">
    <property type="entry name" value="AAA_16"/>
</dbReference>
<dbReference type="InterPro" id="IPR016032">
    <property type="entry name" value="Sig_transdc_resp-reg_C-effctor"/>
</dbReference>
<dbReference type="PROSITE" id="PS00622">
    <property type="entry name" value="HTH_LUXR_1"/>
    <property type="match status" value="1"/>
</dbReference>
<keyword evidence="2" id="KW-0804">Transcription</keyword>
<accession>A0ABQ1YNA5</accession>
<dbReference type="Pfam" id="PF13191">
    <property type="entry name" value="AAA_16"/>
    <property type="match status" value="1"/>
</dbReference>
<sequence>MLTEMVYREHQRNVVIGCLSPDHVSIQWEQKTAYLTECVEEHTAYQSPEQSGRINRVPDGRSDLYALGVILYELLTGRLPFFLDRVEDWDTAHIYRTPEPISNIRPDVDGPLQTVLMKLLAKSPDDRYQSAYGLLDDLKQCLGMLNSNGLLVPFEAGRLDRIRLLRLSDSWYGRNPAVKQLEAGLEQAVQGLNVFQWVMAREGVGKTTLVRRLQSSVVRTGGSFVEGECEHSRRTARYEPLLQAMRQWVYQLWSEPVDVIATLKSKLQAEFEQEEVQTIVSLWPEAKPLFECEVSETFFLDDEKAWERFGKLLPGLFRCLVECKSPLVLFIDNLEWADECTLEVIRSLMGEEMVPGLFLIGACRTEGETVPVLGGGNPGQAPGIFWLVERWQTHPEEHISLQPMAYEDVRQYVSDVLYEDSARIRLLTRSVFDQTGGNPRAIRLLLESWLKEKRLGFDEKRRQWTWDREVIRQMSDSEANLHLIEEGFAKLPIDRKELLGMAAAIGPAFHLSLLSEACDMELNAVFRELQEAEAAGMICRGDEAECGNGEDSIYLFVHDAVHRMAYAFDSGHNAERHRKIGQLLQRRSPDWNDDTMLTAIDHYNLAITILSEQERQQLAEQNLQAGQKALAEGRYAKGKQYAENGLRLTGEEMRFKSGSLDVQLRLVLVWAEYLRDHLERARELLEDLKKDDGKLSRSECLQIWEPLIQFHTFVDGEKAITYGREALAAYGWKLREKTSLLFSGKEVIRTQLFLYRKRGTPLPLSDPHDEEYETLCRLMVHLFFPLLMHDPGTLLELYARFIRYGLRKGVNESLANMIGAYELILQRVLPKYAQVPPAAERAFQQIVNPTSSGNTHLFTSLGGMSKQLDKPWEASDALYNAMRQGLESGDKDFANLAIITCLVTHNGDLYTLKEMLRYFEAHMRQNANAKIKDMVRIADGYVAALQDESLTYGFITIPQAPDDDSEQQDEDNYSCGCRLEAAYLSGKYREALYWAKRGRANELPLDWIRIRKQRLYEALSLAALFPEANAEERKRIRKVVRSHLRKMKSWRGFLGNGTSAYLLMKAEWERISGNPMGALREYTAATQQARAEKYGLMEGIACERLAIYYRDGMISRSGATIAMMDACAAYADWGVTSKVTHIRRRHADLLNQAFKRYEGPVLQGEVESDRTRIDLGLQIEPMEYRGSKSDDEYELIRRIVDDAGKPKKANWTVSLLEAALRESGADRGFLLSCRDDRYAIEASDSDITEKEAVSGLYAESVLRHVTMTNEPLILDDVIRSYWVKDAYIEAQRPRSILCLPIAVPGERSSFVLYLENRWIPDVFTDRDAKVLEILATRMIYVTLLDNETAVAEATKPSEGLTRSAPRAVQTEFTEPLTEREIEILTAIAEGLSNRDIAERFGIAESTVKTHVSRIIGKLGVKRRGQAVARARELQLID</sequence>
<dbReference type="Gene3D" id="1.10.510.10">
    <property type="entry name" value="Transferase(Phosphotransferase) domain 1"/>
    <property type="match status" value="1"/>
</dbReference>
<dbReference type="EMBL" id="BMFT01000002">
    <property type="protein sequence ID" value="GGH30951.1"/>
    <property type="molecule type" value="Genomic_DNA"/>
</dbReference>
<dbReference type="InterPro" id="IPR027417">
    <property type="entry name" value="P-loop_NTPase"/>
</dbReference>
<dbReference type="PANTHER" id="PTHR43642:SF1">
    <property type="entry name" value="HYBRID SIGNAL TRANSDUCTION HISTIDINE KINASE G"/>
    <property type="match status" value="1"/>
</dbReference>
<dbReference type="SUPFAM" id="SSF46894">
    <property type="entry name" value="C-terminal effector domain of the bipartite response regulators"/>
    <property type="match status" value="1"/>
</dbReference>
<dbReference type="InterPro" id="IPR029016">
    <property type="entry name" value="GAF-like_dom_sf"/>
</dbReference>